<evidence type="ECO:0000259" key="12">
    <source>
        <dbReference type="Pfam" id="PF00892"/>
    </source>
</evidence>
<evidence type="ECO:0000256" key="6">
    <source>
        <dbReference type="ARBA" id="ARBA00022692"/>
    </source>
</evidence>
<evidence type="ECO:0000256" key="11">
    <source>
        <dbReference type="SAM" id="Phobius"/>
    </source>
</evidence>
<keyword evidence="2" id="KW-1003">Cell membrane</keyword>
<evidence type="ECO:0000256" key="8">
    <source>
        <dbReference type="ARBA" id="ARBA00022989"/>
    </source>
</evidence>
<comment type="subcellular location">
    <subcellularLocation>
        <location evidence="1">Cell membrane</location>
        <topology evidence="1">Multi-pass membrane protein</topology>
    </subcellularLocation>
</comment>
<keyword evidence="4" id="KW-0997">Cell inner membrane</keyword>
<keyword evidence="14" id="KW-1185">Reference proteome</keyword>
<evidence type="ECO:0000256" key="3">
    <source>
        <dbReference type="ARBA" id="ARBA00022516"/>
    </source>
</evidence>
<dbReference type="GO" id="GO:0009103">
    <property type="term" value="P:lipopolysaccharide biosynthetic process"/>
    <property type="evidence" value="ECO:0007669"/>
    <property type="project" value="UniProtKB-KW"/>
</dbReference>
<evidence type="ECO:0000313" key="13">
    <source>
        <dbReference type="EMBL" id="NVN41300.1"/>
    </source>
</evidence>
<keyword evidence="9" id="KW-0443">Lipid metabolism</keyword>
<feature type="transmembrane region" description="Helical" evidence="11">
    <location>
        <begin position="263"/>
        <end position="280"/>
    </location>
</feature>
<keyword evidence="10 11" id="KW-0472">Membrane</keyword>
<name>A0A850PFS8_9PROT</name>
<feature type="transmembrane region" description="Helical" evidence="11">
    <location>
        <begin position="30"/>
        <end position="52"/>
    </location>
</feature>
<dbReference type="GO" id="GO:0009245">
    <property type="term" value="P:lipid A biosynthetic process"/>
    <property type="evidence" value="ECO:0007669"/>
    <property type="project" value="UniProtKB-KW"/>
</dbReference>
<feature type="transmembrane region" description="Helical" evidence="11">
    <location>
        <begin position="172"/>
        <end position="193"/>
    </location>
</feature>
<dbReference type="SUPFAM" id="SSF103481">
    <property type="entry name" value="Multidrug resistance efflux transporter EmrE"/>
    <property type="match status" value="2"/>
</dbReference>
<evidence type="ECO:0000256" key="10">
    <source>
        <dbReference type="ARBA" id="ARBA00023136"/>
    </source>
</evidence>
<reference evidence="13 14" key="1">
    <citation type="submission" date="2020-06" db="EMBL/GenBank/DDBJ databases">
        <title>Description of novel acetic acid bacteria.</title>
        <authorList>
            <person name="Sombolestani A."/>
        </authorList>
    </citation>
    <scope>NUCLEOTIDE SEQUENCE [LARGE SCALE GENOMIC DNA]</scope>
    <source>
        <strain evidence="13 14">LMG 27010</strain>
    </source>
</reference>
<dbReference type="Proteomes" id="UP000585665">
    <property type="component" value="Unassembled WGS sequence"/>
</dbReference>
<proteinExistence type="predicted"/>
<feature type="transmembrane region" description="Helical" evidence="11">
    <location>
        <begin position="117"/>
        <end position="134"/>
    </location>
</feature>
<feature type="transmembrane region" description="Helical" evidence="11">
    <location>
        <begin position="232"/>
        <end position="254"/>
    </location>
</feature>
<comment type="caution">
    <text evidence="13">The sequence shown here is derived from an EMBL/GenBank/DDBJ whole genome shotgun (WGS) entry which is preliminary data.</text>
</comment>
<keyword evidence="5" id="KW-0441">Lipid A biosynthesis</keyword>
<evidence type="ECO:0000256" key="7">
    <source>
        <dbReference type="ARBA" id="ARBA00022985"/>
    </source>
</evidence>
<evidence type="ECO:0000256" key="1">
    <source>
        <dbReference type="ARBA" id="ARBA00004651"/>
    </source>
</evidence>
<dbReference type="EMBL" id="JABXXR010000110">
    <property type="protein sequence ID" value="NVN41300.1"/>
    <property type="molecule type" value="Genomic_DNA"/>
</dbReference>
<keyword evidence="6 11" id="KW-0812">Transmembrane</keyword>
<keyword evidence="8 11" id="KW-1133">Transmembrane helix</keyword>
<evidence type="ECO:0000256" key="2">
    <source>
        <dbReference type="ARBA" id="ARBA00022475"/>
    </source>
</evidence>
<evidence type="ECO:0000256" key="5">
    <source>
        <dbReference type="ARBA" id="ARBA00022556"/>
    </source>
</evidence>
<dbReference type="InterPro" id="IPR037185">
    <property type="entry name" value="EmrE-like"/>
</dbReference>
<dbReference type="Pfam" id="PF00892">
    <property type="entry name" value="EamA"/>
    <property type="match status" value="1"/>
</dbReference>
<protein>
    <submittedName>
        <fullName evidence="13">EamA family transporter</fullName>
    </submittedName>
</protein>
<organism evidence="13 14">
    <name type="scientific">Ameyamaea chiangmaiensis</name>
    <dbReference type="NCBI Taxonomy" id="442969"/>
    <lineage>
        <taxon>Bacteria</taxon>
        <taxon>Pseudomonadati</taxon>
        <taxon>Pseudomonadota</taxon>
        <taxon>Alphaproteobacteria</taxon>
        <taxon>Acetobacterales</taxon>
        <taxon>Acetobacteraceae</taxon>
        <taxon>Ameyamaea</taxon>
    </lineage>
</organism>
<dbReference type="AlphaFoldDB" id="A0A850PFS8"/>
<keyword evidence="3" id="KW-0444">Lipid biosynthesis</keyword>
<evidence type="ECO:0000256" key="9">
    <source>
        <dbReference type="ARBA" id="ARBA00023098"/>
    </source>
</evidence>
<feature type="transmembrane region" description="Helical" evidence="11">
    <location>
        <begin position="205"/>
        <end position="226"/>
    </location>
</feature>
<feature type="domain" description="EamA" evidence="12">
    <location>
        <begin position="143"/>
        <end position="276"/>
    </location>
</feature>
<dbReference type="InterPro" id="IPR000620">
    <property type="entry name" value="EamA_dom"/>
</dbReference>
<dbReference type="PANTHER" id="PTHR30561:SF9">
    <property type="entry name" value="4-AMINO-4-DEOXY-L-ARABINOSE-PHOSPHOUNDECAPRENOL FLIPPASE SUBUNIT ARNF-RELATED"/>
    <property type="match status" value="1"/>
</dbReference>
<dbReference type="InterPro" id="IPR000390">
    <property type="entry name" value="Small_drug/metabolite_transptr"/>
</dbReference>
<dbReference type="Gene3D" id="1.10.3730.20">
    <property type="match status" value="2"/>
</dbReference>
<feature type="transmembrane region" description="Helical" evidence="11">
    <location>
        <begin position="59"/>
        <end position="80"/>
    </location>
</feature>
<evidence type="ECO:0000313" key="14">
    <source>
        <dbReference type="Proteomes" id="UP000585665"/>
    </source>
</evidence>
<accession>A0A850PFS8</accession>
<dbReference type="GO" id="GO:0005886">
    <property type="term" value="C:plasma membrane"/>
    <property type="evidence" value="ECO:0007669"/>
    <property type="project" value="UniProtKB-SubCell"/>
</dbReference>
<feature type="transmembrane region" description="Helical" evidence="11">
    <location>
        <begin position="141"/>
        <end position="160"/>
    </location>
</feature>
<keyword evidence="7" id="KW-0448">Lipopolysaccharide biosynthesis</keyword>
<gene>
    <name evidence="13" type="ORF">HUK82_12110</name>
</gene>
<dbReference type="PANTHER" id="PTHR30561">
    <property type="entry name" value="SMR FAMILY PROTON-DEPENDENT DRUG EFFLUX TRANSPORTER SUGE"/>
    <property type="match status" value="1"/>
</dbReference>
<dbReference type="GO" id="GO:0022857">
    <property type="term" value="F:transmembrane transporter activity"/>
    <property type="evidence" value="ECO:0007669"/>
    <property type="project" value="InterPro"/>
</dbReference>
<sequence>MSPVVFAVVLFAASLHATWNAIVKRGSDTLLTTVLVATAAAVLGLLCVPFLPPPARASWPYLATSSLLQVVYFALVARAYHLADMSQTYPLMRGTAPLLVATATTLGLGRDALSTEAWAGVATICAGILCMTGGQRRKDGHAGTTIALINAVVIAGYTLVDGTGVRLSGAPAAYTLWLSILTGVPLLGWAVIVRRDALVAYASRNGAAALTGGAGTLASYGLALWAMTRAPVAVIAALRETSIVFGVAISALVLHEPVRRRRVAAAVLICAGAIILRLGAG</sequence>
<dbReference type="RefSeq" id="WP_176614207.1">
    <property type="nucleotide sequence ID" value="NZ_JABXXR010000110.1"/>
</dbReference>
<evidence type="ECO:0000256" key="4">
    <source>
        <dbReference type="ARBA" id="ARBA00022519"/>
    </source>
</evidence>